<organism evidence="3 4">
    <name type="scientific">Collybia nuda</name>
    <dbReference type="NCBI Taxonomy" id="64659"/>
    <lineage>
        <taxon>Eukaryota</taxon>
        <taxon>Fungi</taxon>
        <taxon>Dikarya</taxon>
        <taxon>Basidiomycota</taxon>
        <taxon>Agaricomycotina</taxon>
        <taxon>Agaricomycetes</taxon>
        <taxon>Agaricomycetidae</taxon>
        <taxon>Agaricales</taxon>
        <taxon>Tricholomatineae</taxon>
        <taxon>Clitocybaceae</taxon>
        <taxon>Collybia</taxon>
    </lineage>
</organism>
<keyword evidence="4" id="KW-1185">Reference proteome</keyword>
<name>A0A9P5YCS7_9AGAR</name>
<evidence type="ECO:0000313" key="3">
    <source>
        <dbReference type="EMBL" id="KAF9465496.1"/>
    </source>
</evidence>
<keyword evidence="1" id="KW-0472">Membrane</keyword>
<dbReference type="AlphaFoldDB" id="A0A9P5YCS7"/>
<feature type="transmembrane region" description="Helical" evidence="1">
    <location>
        <begin position="86"/>
        <end position="104"/>
    </location>
</feature>
<accession>A0A9P5YCS7</accession>
<gene>
    <name evidence="3" type="ORF">BDZ94DRAFT_1253950</name>
</gene>
<evidence type="ECO:0000313" key="4">
    <source>
        <dbReference type="Proteomes" id="UP000807353"/>
    </source>
</evidence>
<feature type="transmembrane region" description="Helical" evidence="1">
    <location>
        <begin position="163"/>
        <end position="185"/>
    </location>
</feature>
<evidence type="ECO:0000256" key="1">
    <source>
        <dbReference type="SAM" id="Phobius"/>
    </source>
</evidence>
<dbReference type="Proteomes" id="UP000807353">
    <property type="component" value="Unassembled WGS sequence"/>
</dbReference>
<dbReference type="OrthoDB" id="3350812at2759"/>
<feature type="domain" description="DUF6533" evidence="2">
    <location>
        <begin position="16"/>
        <end position="60"/>
    </location>
</feature>
<dbReference type="EMBL" id="MU150247">
    <property type="protein sequence ID" value="KAF9465496.1"/>
    <property type="molecule type" value="Genomic_DNA"/>
</dbReference>
<feature type="transmembrane region" description="Helical" evidence="1">
    <location>
        <begin position="206"/>
        <end position="226"/>
    </location>
</feature>
<dbReference type="Pfam" id="PF20151">
    <property type="entry name" value="DUF6533"/>
    <property type="match status" value="1"/>
</dbReference>
<evidence type="ECO:0000259" key="2">
    <source>
        <dbReference type="Pfam" id="PF20151"/>
    </source>
</evidence>
<dbReference type="InterPro" id="IPR045340">
    <property type="entry name" value="DUF6533"/>
</dbReference>
<keyword evidence="1" id="KW-1133">Transmembrane helix</keyword>
<protein>
    <recommendedName>
        <fullName evidence="2">DUF6533 domain-containing protein</fullName>
    </recommendedName>
</protein>
<proteinExistence type="predicted"/>
<keyword evidence="1" id="KW-0812">Transmembrane</keyword>
<comment type="caution">
    <text evidence="3">The sequence shown here is derived from an EMBL/GenBank/DDBJ whole genome shotgun (WGS) entry which is preliminary data.</text>
</comment>
<reference evidence="3" key="1">
    <citation type="submission" date="2020-11" db="EMBL/GenBank/DDBJ databases">
        <authorList>
            <consortium name="DOE Joint Genome Institute"/>
            <person name="Ahrendt S."/>
            <person name="Riley R."/>
            <person name="Andreopoulos W."/>
            <person name="Labutti K."/>
            <person name="Pangilinan J."/>
            <person name="Ruiz-Duenas F.J."/>
            <person name="Barrasa J.M."/>
            <person name="Sanchez-Garcia M."/>
            <person name="Camarero S."/>
            <person name="Miyauchi S."/>
            <person name="Serrano A."/>
            <person name="Linde D."/>
            <person name="Babiker R."/>
            <person name="Drula E."/>
            <person name="Ayuso-Fernandez I."/>
            <person name="Pacheco R."/>
            <person name="Padilla G."/>
            <person name="Ferreira P."/>
            <person name="Barriuso J."/>
            <person name="Kellner H."/>
            <person name="Castanera R."/>
            <person name="Alfaro M."/>
            <person name="Ramirez L."/>
            <person name="Pisabarro A.G."/>
            <person name="Kuo A."/>
            <person name="Tritt A."/>
            <person name="Lipzen A."/>
            <person name="He G."/>
            <person name="Yan M."/>
            <person name="Ng V."/>
            <person name="Cullen D."/>
            <person name="Martin F."/>
            <person name="Rosso M.-N."/>
            <person name="Henrissat B."/>
            <person name="Hibbett D."/>
            <person name="Martinez A.T."/>
            <person name="Grigoriev I.V."/>
        </authorList>
    </citation>
    <scope>NUCLEOTIDE SEQUENCE</scope>
    <source>
        <strain evidence="3">CBS 247.69</strain>
    </source>
</reference>
<sequence length="279" mass="31628">MDAALRVAHARQSVDYLNVASLVIFIFDYFQTLDLEIDYVWKSKGFTGKALFFLNRYPPFVDVPLTVYYYLNGGVSSRTCSILDSVTIWMTSFGIAMSEVILLLRTYALWGRNRIILVILTTLLVGIYITVIVILTIFIRSVKYGNPPLPIISGCYDVEGSDILFVVFVLLLLNETIVFTLTMWVGVKRYRHAHNPLVVVLYRDGILFFGLIFAISCSYILVLTVGPEEFYDILNTFQRVMHSILASHIILHVRETAATGTDDSVEMSTSLTIRVSEYT</sequence>
<feature type="transmembrane region" description="Helical" evidence="1">
    <location>
        <begin position="116"/>
        <end position="139"/>
    </location>
</feature>